<keyword evidence="2" id="KW-0963">Cytoplasm</keyword>
<dbReference type="GO" id="GO:0046785">
    <property type="term" value="P:microtubule polymerization"/>
    <property type="evidence" value="ECO:0007669"/>
    <property type="project" value="InterPro"/>
</dbReference>
<evidence type="ECO:0000256" key="4">
    <source>
        <dbReference type="SAM" id="MobiDB-lite"/>
    </source>
</evidence>
<feature type="region of interest" description="Disordered" evidence="4">
    <location>
        <begin position="183"/>
        <end position="223"/>
    </location>
</feature>
<dbReference type="EMBL" id="MU825409">
    <property type="protein sequence ID" value="KAJ7391011.1"/>
    <property type="molecule type" value="Genomic_DNA"/>
</dbReference>
<evidence type="ECO:0000256" key="1">
    <source>
        <dbReference type="ARBA" id="ARBA00004245"/>
    </source>
</evidence>
<feature type="region of interest" description="Disordered" evidence="4">
    <location>
        <begin position="410"/>
        <end position="499"/>
    </location>
</feature>
<dbReference type="GO" id="GO:0005856">
    <property type="term" value="C:cytoskeleton"/>
    <property type="evidence" value="ECO:0007669"/>
    <property type="project" value="UniProtKB-SubCell"/>
</dbReference>
<comment type="caution">
    <text evidence="6">The sequence shown here is derived from an EMBL/GenBank/DDBJ whole genome shotgun (WGS) entry which is preliminary data.</text>
</comment>
<dbReference type="SUPFAM" id="SSF48371">
    <property type="entry name" value="ARM repeat"/>
    <property type="match status" value="2"/>
</dbReference>
<feature type="region of interest" description="Disordered" evidence="4">
    <location>
        <begin position="1057"/>
        <end position="1083"/>
    </location>
</feature>
<keyword evidence="7" id="KW-1185">Reference proteome</keyword>
<feature type="compositionally biased region" description="Low complexity" evidence="4">
    <location>
        <begin position="1596"/>
        <end position="1608"/>
    </location>
</feature>
<evidence type="ECO:0000256" key="2">
    <source>
        <dbReference type="ARBA" id="ARBA00022490"/>
    </source>
</evidence>
<feature type="compositionally biased region" description="Low complexity" evidence="4">
    <location>
        <begin position="414"/>
        <end position="467"/>
    </location>
</feature>
<feature type="compositionally biased region" description="Basic and acidic residues" evidence="4">
    <location>
        <begin position="1559"/>
        <end position="1572"/>
    </location>
</feature>
<protein>
    <recommendedName>
        <fullName evidence="5">TOG domain-containing protein</fullName>
    </recommendedName>
</protein>
<organism evidence="6 7">
    <name type="scientific">Desmophyllum pertusum</name>
    <dbReference type="NCBI Taxonomy" id="174260"/>
    <lineage>
        <taxon>Eukaryota</taxon>
        <taxon>Metazoa</taxon>
        <taxon>Cnidaria</taxon>
        <taxon>Anthozoa</taxon>
        <taxon>Hexacorallia</taxon>
        <taxon>Scleractinia</taxon>
        <taxon>Caryophylliina</taxon>
        <taxon>Caryophylliidae</taxon>
        <taxon>Desmophyllum</taxon>
    </lineage>
</organism>
<feature type="domain" description="TOG" evidence="5">
    <location>
        <begin position="820"/>
        <end position="1064"/>
    </location>
</feature>
<dbReference type="InterPro" id="IPR048491">
    <property type="entry name" value="XMAP215_CLASP_TOG"/>
</dbReference>
<feature type="region of interest" description="Disordered" evidence="4">
    <location>
        <begin position="1406"/>
        <end position="1425"/>
    </location>
</feature>
<feature type="region of interest" description="Disordered" evidence="4">
    <location>
        <begin position="757"/>
        <end position="798"/>
    </location>
</feature>
<evidence type="ECO:0000256" key="3">
    <source>
        <dbReference type="ARBA" id="ARBA00023212"/>
    </source>
</evidence>
<dbReference type="Pfam" id="PF21041">
    <property type="entry name" value="XMAP215_CLASP_TOG"/>
    <property type="match status" value="3"/>
</dbReference>
<feature type="region of interest" description="Disordered" evidence="4">
    <location>
        <begin position="1502"/>
        <end position="1610"/>
    </location>
</feature>
<evidence type="ECO:0000259" key="5">
    <source>
        <dbReference type="SMART" id="SM01349"/>
    </source>
</evidence>
<dbReference type="Proteomes" id="UP001163046">
    <property type="component" value="Unassembled WGS sequence"/>
</dbReference>
<evidence type="ECO:0000313" key="7">
    <source>
        <dbReference type="Proteomes" id="UP001163046"/>
    </source>
</evidence>
<accession>A0A9X0A035</accession>
<feature type="compositionally biased region" description="Polar residues" evidence="4">
    <location>
        <begin position="761"/>
        <end position="771"/>
    </location>
</feature>
<feature type="compositionally biased region" description="Polar residues" evidence="4">
    <location>
        <begin position="1409"/>
        <end position="1419"/>
    </location>
</feature>
<comment type="subcellular location">
    <subcellularLocation>
        <location evidence="1">Cytoplasm</location>
        <location evidence="1">Cytoskeleton</location>
    </subcellularLocation>
</comment>
<dbReference type="Gene3D" id="1.25.10.10">
    <property type="entry name" value="Leucine-rich Repeat Variant"/>
    <property type="match status" value="5"/>
</dbReference>
<gene>
    <name evidence="6" type="ORF">OS493_021031</name>
</gene>
<evidence type="ECO:0000313" key="6">
    <source>
        <dbReference type="EMBL" id="KAJ7391011.1"/>
    </source>
</evidence>
<dbReference type="FunFam" id="1.25.10.10:FF:000068">
    <property type="entry name" value="cytoskeleton-associated protein 5 isoform X1"/>
    <property type="match status" value="1"/>
</dbReference>
<feature type="compositionally biased region" description="Polar residues" evidence="4">
    <location>
        <begin position="1509"/>
        <end position="1530"/>
    </location>
</feature>
<dbReference type="InterPro" id="IPR016024">
    <property type="entry name" value="ARM-type_fold"/>
</dbReference>
<dbReference type="GO" id="GO:0051010">
    <property type="term" value="F:microtubule plus-end binding"/>
    <property type="evidence" value="ECO:0007669"/>
    <property type="project" value="InterPro"/>
</dbReference>
<reference evidence="6" key="1">
    <citation type="submission" date="2023-01" db="EMBL/GenBank/DDBJ databases">
        <title>Genome assembly of the deep-sea coral Lophelia pertusa.</title>
        <authorList>
            <person name="Herrera S."/>
            <person name="Cordes E."/>
        </authorList>
    </citation>
    <scope>NUCLEOTIDE SEQUENCE</scope>
    <source>
        <strain evidence="6">USNM1676648</strain>
        <tissue evidence="6">Polyp</tissue>
    </source>
</reference>
<dbReference type="SMART" id="SM01349">
    <property type="entry name" value="TOG"/>
    <property type="match status" value="4"/>
</dbReference>
<feature type="compositionally biased region" description="Acidic residues" evidence="4">
    <location>
        <begin position="201"/>
        <end position="211"/>
    </location>
</feature>
<dbReference type="InterPro" id="IPR045110">
    <property type="entry name" value="XMAP215"/>
</dbReference>
<dbReference type="OrthoDB" id="5981756at2759"/>
<dbReference type="GO" id="GO:0061863">
    <property type="term" value="F:microtubule plus end polymerase"/>
    <property type="evidence" value="ECO:0007669"/>
    <property type="project" value="InterPro"/>
</dbReference>
<feature type="domain" description="TOG" evidence="5">
    <location>
        <begin position="2"/>
        <end position="189"/>
    </location>
</feature>
<keyword evidence="3" id="KW-0206">Cytoskeleton</keyword>
<feature type="domain" description="TOG" evidence="5">
    <location>
        <begin position="520"/>
        <end position="764"/>
    </location>
</feature>
<dbReference type="InterPro" id="IPR011989">
    <property type="entry name" value="ARM-like"/>
</dbReference>
<feature type="compositionally biased region" description="Acidic residues" evidence="4">
    <location>
        <begin position="1074"/>
        <end position="1083"/>
    </location>
</feature>
<name>A0A9X0A035_9CNID</name>
<dbReference type="GO" id="GO:0030951">
    <property type="term" value="P:establishment or maintenance of microtubule cytoskeleton polarity"/>
    <property type="evidence" value="ECO:0007669"/>
    <property type="project" value="InterPro"/>
</dbReference>
<dbReference type="GO" id="GO:0007051">
    <property type="term" value="P:spindle organization"/>
    <property type="evidence" value="ECO:0007669"/>
    <property type="project" value="InterPro"/>
</dbReference>
<sequence length="1626" mass="179519">MDPNTTPSQVLMRVLAKKPGWKDTNFQVLKAKFGLCQYIAQTVKSFSKRSAFYALDGLVDKIGDIKLKDVSKGALTTFAEVISLNYISLKVSKHAGSQKNPKVLAESLNWLSDAVKAFGFKIDLKPHINYVKEALTNTNPAVRTAAISLLGTLHMYVGATLRVFFEEEKPALLQQIDAEFEKVKGEKPPAPTLGLSPKGADDEEGGEDAEDGGGGGGDDAAPTVNLADLVLPRNDISEQIKPALITELGDKNWKVRGEALQKVIDILSAAKFITPELGDLPPALKALLGDSNKNLVTITLNICTTLATSMGPQINRHLKSLGAGIFRTLADVKLEEKLPAEKNLPSSLVAVVAPLYSCLEDCSGDVRKKGQAVVPLMMQHVGWDAMSKQANKLKPASKSSVMPILEKAREKAPVKTATAKPAAAKPAASKAQADSAATSGASAGSSASSTSSSGGNAAKKAKPGASKLNLRQVVHSSKKSAADAENEGPPLLRQNGKDGRFKDEKELKVLKWNFTAPRAEFVEQLKEQTRPCFGKSLHTNLFHADFKYHLMAISTLQQAAVPPSDAPYQTELVQSLDVILKWVTLRFFDTNTTVFIKCLELMDAIFVMLVQTDYQMLEFEASSFIPYLVQKVGDPKDVLRKKIRNLFKLLTKIYPASKLFNYVMEGLTSRNSKTRMECLEELGSLIEVYGMNVCQPTPPKALAAIAAQISDRDNGVRNAALNAVVEAYFLVGEKTCYKYCSHLSDKDFDYLEERIKRSSKNRPSTAPSENTAKSSSSKKSAADAENEGPPLLRHNGKDGRFKDEKELKVLKWNFTAPRAEFVEQLKEQTRPCFRKSLHTNLFHADFKYHLMAISTLQQAAVPPSDAPYQTELVQSLDIILKWVTLRFFDTNTTVFIKCLELMDAIFVMLVQTDYQMLEFEASSFIPYLVQKVGDPKDVLRKKIRNLFKLLTKIYPASKLFNYVMEGLTSRNSKTRMECLEELGSLIEVYGMNVCQPTPPKALAAIAAQISDRDNGVRNAALNAVVEAYFLVGEKTCYKYCSHLSDKDFDYLEERIKRSSKNRPSTAPGEKKEEDSLDIDGIEGDDLHHDVDVPTLETNEALDDLISAPVHKPYTKNTASPHMGVFSRTNPTAAFNCVISQIASGDVTASTQALVQFERVIRNKNHKEVGKHIDQFLNAASLQLNMILTTHIPNIESSQQPEATVLRLINCLTDTMLGVFSSVPLAHAVSRSSLKQLMQVLITVLSDDRLAGLEDGPQILRAINILMVKVIEMSDQTYVLGSLIKLLQDCLKLLQESAGTSLSSPKFLDLVMKCLWKVLRNLPKTITEVKVDQILLDIHTFLLTHPDQMWKNRADDTPLRTIMTILYTLGELKKQEILGCLGLIDDPESSEVAAYLKKILKSGSRRENHVNGSDATTPHRSSVPDLLMGVDGASRNKEKINDKLAEIFAKIGSKENTREGLAELYDFKQKYPEADIDPFLKRTSEFFQSYIERGLKNIEMERKGRKITANAPTPTSGISTATDSSTNTMADENTDDADSYRDRLKVLRMKAGLDNSANTDSKKTEGGDQRVPEYGEEASSDERMLTAGNIPSIVSQSTDATDSTSADPDSILDIKNRLERIKNNSRN</sequence>
<proteinExistence type="predicted"/>
<dbReference type="FunFam" id="1.25.10.10:FF:000050">
    <property type="entry name" value="Cytoskeleton-associated protein 5 isoform X1"/>
    <property type="match status" value="2"/>
</dbReference>
<dbReference type="InterPro" id="IPR034085">
    <property type="entry name" value="TOG"/>
</dbReference>
<dbReference type="PANTHER" id="PTHR12609">
    <property type="entry name" value="MICROTUBULE ASSOCIATED PROTEIN XMAP215"/>
    <property type="match status" value="1"/>
</dbReference>
<feature type="domain" description="TOG" evidence="5">
    <location>
        <begin position="228"/>
        <end position="414"/>
    </location>
</feature>